<dbReference type="GeneID" id="54407482"/>
<evidence type="ECO:0000313" key="2">
    <source>
        <dbReference type="Proteomes" id="UP000799771"/>
    </source>
</evidence>
<reference evidence="1" key="1">
    <citation type="journal article" date="2020" name="Stud. Mycol.">
        <title>101 Dothideomycetes genomes: a test case for predicting lifestyles and emergence of pathogens.</title>
        <authorList>
            <person name="Haridas S."/>
            <person name="Albert R."/>
            <person name="Binder M."/>
            <person name="Bloem J."/>
            <person name="Labutti K."/>
            <person name="Salamov A."/>
            <person name="Andreopoulos B."/>
            <person name="Baker S."/>
            <person name="Barry K."/>
            <person name="Bills G."/>
            <person name="Bluhm B."/>
            <person name="Cannon C."/>
            <person name="Castanera R."/>
            <person name="Culley D."/>
            <person name="Daum C."/>
            <person name="Ezra D."/>
            <person name="Gonzalez J."/>
            <person name="Henrissat B."/>
            <person name="Kuo A."/>
            <person name="Liang C."/>
            <person name="Lipzen A."/>
            <person name="Lutzoni F."/>
            <person name="Magnuson J."/>
            <person name="Mondo S."/>
            <person name="Nolan M."/>
            <person name="Ohm R."/>
            <person name="Pangilinan J."/>
            <person name="Park H.-J."/>
            <person name="Ramirez L."/>
            <person name="Alfaro M."/>
            <person name="Sun H."/>
            <person name="Tritt A."/>
            <person name="Yoshinaga Y."/>
            <person name="Zwiers L.-H."/>
            <person name="Turgeon B."/>
            <person name="Goodwin S."/>
            <person name="Spatafora J."/>
            <person name="Crous P."/>
            <person name="Grigoriev I."/>
        </authorList>
    </citation>
    <scope>NUCLEOTIDE SEQUENCE</scope>
    <source>
        <strain evidence="1">CBS 119687</strain>
    </source>
</reference>
<evidence type="ECO:0000313" key="1">
    <source>
        <dbReference type="EMBL" id="KAF2123440.1"/>
    </source>
</evidence>
<dbReference type="AlphaFoldDB" id="A0A6A5ZUW2"/>
<organism evidence="1 2">
    <name type="scientific">Dothidotthia symphoricarpi CBS 119687</name>
    <dbReference type="NCBI Taxonomy" id="1392245"/>
    <lineage>
        <taxon>Eukaryota</taxon>
        <taxon>Fungi</taxon>
        <taxon>Dikarya</taxon>
        <taxon>Ascomycota</taxon>
        <taxon>Pezizomycotina</taxon>
        <taxon>Dothideomycetes</taxon>
        <taxon>Pleosporomycetidae</taxon>
        <taxon>Pleosporales</taxon>
        <taxon>Dothidotthiaceae</taxon>
        <taxon>Dothidotthia</taxon>
    </lineage>
</organism>
<dbReference type="EMBL" id="ML977527">
    <property type="protein sequence ID" value="KAF2123440.1"/>
    <property type="molecule type" value="Genomic_DNA"/>
</dbReference>
<name>A0A6A5ZUW2_9PLEO</name>
<proteinExistence type="predicted"/>
<gene>
    <name evidence="1" type="ORF">P153DRAFT_362004</name>
</gene>
<keyword evidence="2" id="KW-1185">Reference proteome</keyword>
<dbReference type="RefSeq" id="XP_033517834.1">
    <property type="nucleotide sequence ID" value="XM_033667050.1"/>
</dbReference>
<protein>
    <submittedName>
        <fullName evidence="1">Uncharacterized protein</fullName>
    </submittedName>
</protein>
<accession>A0A6A5ZUW2</accession>
<dbReference type="Proteomes" id="UP000799771">
    <property type="component" value="Unassembled WGS sequence"/>
</dbReference>
<sequence>MEVFISSTLLRLRAIRPRIILQTTVQQGRHSFAVTSTKGTRRVNASIAKPGHRNAHPSDSGFLVRDSYSESGTVKESTAGFAILSIAFLRSSSDYIRRTGDRSERDFDQVTSERKIRRGLTNKSATVRRMKGLYDRLTAYGYPAAYSRRTLKNNRSNAWKSEVLSNLQPVQNQCEMCFGG</sequence>